<evidence type="ECO:0000256" key="1">
    <source>
        <dbReference type="ARBA" id="ARBA00004429"/>
    </source>
</evidence>
<feature type="transmembrane region" description="Helical" evidence="8">
    <location>
        <begin position="15"/>
        <end position="40"/>
    </location>
</feature>
<proteinExistence type="inferred from homology"/>
<evidence type="ECO:0000313" key="11">
    <source>
        <dbReference type="Proteomes" id="UP000287687"/>
    </source>
</evidence>
<feature type="transmembrane region" description="Helical" evidence="8">
    <location>
        <begin position="142"/>
        <end position="162"/>
    </location>
</feature>
<feature type="transmembrane region" description="Helical" evidence="8">
    <location>
        <begin position="183"/>
        <end position="206"/>
    </location>
</feature>
<comment type="subcellular location">
    <subcellularLocation>
        <location evidence="1">Cell inner membrane</location>
        <topology evidence="1">Multi-pass membrane protein</topology>
    </subcellularLocation>
    <subcellularLocation>
        <location evidence="8">Cell membrane</location>
        <topology evidence="8">Multi-pass membrane protein</topology>
    </subcellularLocation>
</comment>
<dbReference type="GO" id="GO:0005886">
    <property type="term" value="C:plasma membrane"/>
    <property type="evidence" value="ECO:0007669"/>
    <property type="project" value="UniProtKB-SubCell"/>
</dbReference>
<dbReference type="OrthoDB" id="9815533at2"/>
<name>A0A3S3T3S8_9HYPH</name>
<dbReference type="PANTHER" id="PTHR43357">
    <property type="entry name" value="INNER MEMBRANE ABC TRANSPORTER PERMEASE PROTEIN YDCV"/>
    <property type="match status" value="1"/>
</dbReference>
<keyword evidence="11" id="KW-1185">Reference proteome</keyword>
<dbReference type="RefSeq" id="WP_128441259.1">
    <property type="nucleotide sequence ID" value="NZ_SBIP01000001.1"/>
</dbReference>
<evidence type="ECO:0000313" key="10">
    <source>
        <dbReference type="EMBL" id="RWX81435.1"/>
    </source>
</evidence>
<dbReference type="Gene3D" id="1.10.3720.10">
    <property type="entry name" value="MetI-like"/>
    <property type="match status" value="1"/>
</dbReference>
<comment type="similarity">
    <text evidence="8">Belongs to the binding-protein-dependent transport system permease family.</text>
</comment>
<accession>A0A3S3T3S8</accession>
<feature type="domain" description="ABC transmembrane type-1" evidence="9">
    <location>
        <begin position="71"/>
        <end position="259"/>
    </location>
</feature>
<dbReference type="CDD" id="cd06261">
    <property type="entry name" value="TM_PBP2"/>
    <property type="match status" value="1"/>
</dbReference>
<feature type="transmembrane region" description="Helical" evidence="8">
    <location>
        <begin position="240"/>
        <end position="262"/>
    </location>
</feature>
<keyword evidence="7 8" id="KW-0472">Membrane</keyword>
<evidence type="ECO:0000256" key="7">
    <source>
        <dbReference type="ARBA" id="ARBA00023136"/>
    </source>
</evidence>
<evidence type="ECO:0000256" key="8">
    <source>
        <dbReference type="RuleBase" id="RU363032"/>
    </source>
</evidence>
<dbReference type="GO" id="GO:0055085">
    <property type="term" value="P:transmembrane transport"/>
    <property type="evidence" value="ECO:0007669"/>
    <property type="project" value="InterPro"/>
</dbReference>
<feature type="transmembrane region" description="Helical" evidence="8">
    <location>
        <begin position="104"/>
        <end position="130"/>
    </location>
</feature>
<dbReference type="InterPro" id="IPR035906">
    <property type="entry name" value="MetI-like_sf"/>
</dbReference>
<gene>
    <name evidence="10" type="ORF">EPK99_03830</name>
</gene>
<reference evidence="10 11" key="1">
    <citation type="submission" date="2019-01" db="EMBL/GenBank/DDBJ databases">
        <title>The draft genome of Rhizobium sp. 24NR.</title>
        <authorList>
            <person name="Liu L."/>
            <person name="Liang L."/>
            <person name="Shi S."/>
            <person name="Xu L."/>
            <person name="Wang X."/>
            <person name="Li L."/>
            <person name="Zhang X."/>
        </authorList>
    </citation>
    <scope>NUCLEOTIDE SEQUENCE [LARGE SCALE GENOMIC DNA]</scope>
    <source>
        <strain evidence="10 11">24NR</strain>
    </source>
</reference>
<evidence type="ECO:0000256" key="4">
    <source>
        <dbReference type="ARBA" id="ARBA00022519"/>
    </source>
</evidence>
<dbReference type="Pfam" id="PF00528">
    <property type="entry name" value="BPD_transp_1"/>
    <property type="match status" value="1"/>
</dbReference>
<dbReference type="Proteomes" id="UP000287687">
    <property type="component" value="Unassembled WGS sequence"/>
</dbReference>
<organism evidence="10 11">
    <name type="scientific">Neorhizobium lilium</name>
    <dbReference type="NCBI Taxonomy" id="2503024"/>
    <lineage>
        <taxon>Bacteria</taxon>
        <taxon>Pseudomonadati</taxon>
        <taxon>Pseudomonadota</taxon>
        <taxon>Alphaproteobacteria</taxon>
        <taxon>Hyphomicrobiales</taxon>
        <taxon>Rhizobiaceae</taxon>
        <taxon>Rhizobium/Agrobacterium group</taxon>
        <taxon>Neorhizobium</taxon>
    </lineage>
</organism>
<keyword evidence="4" id="KW-0997">Cell inner membrane</keyword>
<evidence type="ECO:0000259" key="9">
    <source>
        <dbReference type="PROSITE" id="PS50928"/>
    </source>
</evidence>
<evidence type="ECO:0000256" key="6">
    <source>
        <dbReference type="ARBA" id="ARBA00022989"/>
    </source>
</evidence>
<dbReference type="InterPro" id="IPR000515">
    <property type="entry name" value="MetI-like"/>
</dbReference>
<dbReference type="PANTHER" id="PTHR43357:SF4">
    <property type="entry name" value="INNER MEMBRANE ABC TRANSPORTER PERMEASE PROTEIN YDCV"/>
    <property type="match status" value="1"/>
</dbReference>
<evidence type="ECO:0000256" key="5">
    <source>
        <dbReference type="ARBA" id="ARBA00022692"/>
    </source>
</evidence>
<sequence>MLIVLDAARRLGGDVALACFVCIVLLFLVTPTLIVIPMAFGEADYIEFPPRGFSLEWFDRYLTDPDWIDATLFSLKIAAGAMVGATLIGTAASVALARSRLPGASLLFALTLSPLVLPHIVLAIALYLAFAPLQLVGTTTGFLLAHTMLGVPYVTITVSAALRGFDPMLELAALNCGASRTRAFFDVVLPSIWPGITAGAIFAFLASFDEATVSLFISDVGGKTLTRKFFEDIDFNLTPVIAAVSTIMLAVSVVTMAAAAIVKKRQVPATTEEDITA</sequence>
<dbReference type="SUPFAM" id="SSF161098">
    <property type="entry name" value="MetI-like"/>
    <property type="match status" value="1"/>
</dbReference>
<dbReference type="PROSITE" id="PS50928">
    <property type="entry name" value="ABC_TM1"/>
    <property type="match status" value="1"/>
</dbReference>
<evidence type="ECO:0000256" key="2">
    <source>
        <dbReference type="ARBA" id="ARBA00022448"/>
    </source>
</evidence>
<dbReference type="EMBL" id="SBIP01000001">
    <property type="protein sequence ID" value="RWX81435.1"/>
    <property type="molecule type" value="Genomic_DNA"/>
</dbReference>
<keyword evidence="6 8" id="KW-1133">Transmembrane helix</keyword>
<dbReference type="AlphaFoldDB" id="A0A3S3T3S8"/>
<keyword evidence="3" id="KW-1003">Cell membrane</keyword>
<evidence type="ECO:0000256" key="3">
    <source>
        <dbReference type="ARBA" id="ARBA00022475"/>
    </source>
</evidence>
<feature type="transmembrane region" description="Helical" evidence="8">
    <location>
        <begin position="77"/>
        <end position="97"/>
    </location>
</feature>
<comment type="caution">
    <text evidence="10">The sequence shown here is derived from an EMBL/GenBank/DDBJ whole genome shotgun (WGS) entry which is preliminary data.</text>
</comment>
<keyword evidence="2 8" id="KW-0813">Transport</keyword>
<keyword evidence="5 8" id="KW-0812">Transmembrane</keyword>
<protein>
    <submittedName>
        <fullName evidence="10">ABC transporter permease</fullName>
    </submittedName>
</protein>